<dbReference type="RefSeq" id="WP_036947604.1">
    <property type="nucleotide sequence ID" value="NZ_BAABIH010000016.1"/>
</dbReference>
<dbReference type="EMBL" id="CP045529">
    <property type="protein sequence ID" value="QFU99834.1"/>
    <property type="molecule type" value="Genomic_DNA"/>
</dbReference>
<keyword evidence="4" id="KW-1185">Reference proteome</keyword>
<dbReference type="AlphaFoldDB" id="A0A5P9QEE4"/>
<dbReference type="OrthoDB" id="4248066at2"/>
<accession>A0A5P9QEE4</accession>
<name>A0A5P9QEE4_9MICO</name>
<dbReference type="GO" id="GO:0047790">
    <property type="term" value="F:creatinine deaminase activity"/>
    <property type="evidence" value="ECO:0007669"/>
    <property type="project" value="UniProtKB-EC"/>
</dbReference>
<evidence type="ECO:0000313" key="3">
    <source>
        <dbReference type="EMBL" id="QFU99834.1"/>
    </source>
</evidence>
<evidence type="ECO:0000313" key="4">
    <source>
        <dbReference type="Proteomes" id="UP000326702"/>
    </source>
</evidence>
<dbReference type="EC" id="3.5.4.1" evidence="3"/>
<dbReference type="PANTHER" id="PTHR15020">
    <property type="entry name" value="FLAVIN REDUCTASE-RELATED"/>
    <property type="match status" value="1"/>
</dbReference>
<reference evidence="3 4" key="1">
    <citation type="submission" date="2019-10" db="EMBL/GenBank/DDBJ databases">
        <title>Genome sequence of Luteimicrobium xylanilyticum HY-24.</title>
        <authorList>
            <person name="Kim D.Y."/>
            <person name="Park H.-Y."/>
        </authorList>
    </citation>
    <scope>NUCLEOTIDE SEQUENCE [LARGE SCALE GENOMIC DNA]</scope>
    <source>
        <strain evidence="3 4">HY-24</strain>
    </source>
</reference>
<dbReference type="Proteomes" id="UP000326702">
    <property type="component" value="Chromosome"/>
</dbReference>
<dbReference type="SUPFAM" id="SSF51735">
    <property type="entry name" value="NAD(P)-binding Rossmann-fold domains"/>
    <property type="match status" value="1"/>
</dbReference>
<organism evidence="3 4">
    <name type="scientific">Luteimicrobium xylanilyticum</name>
    <dbReference type="NCBI Taxonomy" id="1133546"/>
    <lineage>
        <taxon>Bacteria</taxon>
        <taxon>Bacillati</taxon>
        <taxon>Actinomycetota</taxon>
        <taxon>Actinomycetes</taxon>
        <taxon>Micrococcales</taxon>
        <taxon>Luteimicrobium</taxon>
    </lineage>
</organism>
<evidence type="ECO:0000259" key="2">
    <source>
        <dbReference type="Pfam" id="PF13460"/>
    </source>
</evidence>
<protein>
    <submittedName>
        <fullName evidence="3">Cytosine deaminase</fullName>
        <ecNumber evidence="3">3.5.4.1</ecNumber>
        <ecNumber evidence="3">3.5.4.21</ecNumber>
    </submittedName>
</protein>
<keyword evidence="3" id="KW-0378">Hydrolase</keyword>
<dbReference type="GO" id="GO:0004131">
    <property type="term" value="F:cytosine deaminase activity"/>
    <property type="evidence" value="ECO:0007669"/>
    <property type="project" value="UniProtKB-EC"/>
</dbReference>
<evidence type="ECO:0000256" key="1">
    <source>
        <dbReference type="SAM" id="MobiDB-lite"/>
    </source>
</evidence>
<feature type="region of interest" description="Disordered" evidence="1">
    <location>
        <begin position="162"/>
        <end position="183"/>
    </location>
</feature>
<dbReference type="EC" id="3.5.4.21" evidence="3"/>
<dbReference type="Gene3D" id="3.40.50.720">
    <property type="entry name" value="NAD(P)-binding Rossmann-like Domain"/>
    <property type="match status" value="1"/>
</dbReference>
<sequence length="221" mass="22695">MSRIAVIGGHGKVALLLAPILVARGDEVTSLVRRADQVADVNATGARAVVADVEQLSASDLSDVLRGHDAVVWSAGAGGGDPERTYAVDRDAAIRSMEATRGAGITRYVMVSYLGAGADHGVPSDSSFYPYAQAKAAADDYLRGTDLEWTIVAPGSLTLEPGTGAIDAGSPDDGDAPDGGSVPREDVAQVVAEVLHRPDTIGRFIAFVSGDDAIADAIKPV</sequence>
<dbReference type="InterPro" id="IPR036291">
    <property type="entry name" value="NAD(P)-bd_dom_sf"/>
</dbReference>
<feature type="domain" description="NAD(P)-binding" evidence="2">
    <location>
        <begin position="8"/>
        <end position="198"/>
    </location>
</feature>
<dbReference type="InterPro" id="IPR016040">
    <property type="entry name" value="NAD(P)-bd_dom"/>
</dbReference>
<dbReference type="PANTHER" id="PTHR15020:SF50">
    <property type="entry name" value="UPF0659 PROTEIN YMR090W"/>
    <property type="match status" value="1"/>
</dbReference>
<gene>
    <name evidence="3" type="ORF">KDY119_03370</name>
</gene>
<proteinExistence type="predicted"/>
<dbReference type="KEGG" id="lxl:KDY119_03370"/>
<dbReference type="CDD" id="cd05243">
    <property type="entry name" value="SDR_a5"/>
    <property type="match status" value="1"/>
</dbReference>
<dbReference type="Pfam" id="PF13460">
    <property type="entry name" value="NAD_binding_10"/>
    <property type="match status" value="1"/>
</dbReference>